<evidence type="ECO:0000313" key="6">
    <source>
        <dbReference type="Proteomes" id="UP000245765"/>
    </source>
</evidence>
<evidence type="ECO:0000259" key="4">
    <source>
        <dbReference type="Pfam" id="PF17803"/>
    </source>
</evidence>
<evidence type="ECO:0000256" key="3">
    <source>
        <dbReference type="SAM" id="MobiDB-lite"/>
    </source>
</evidence>
<proteinExistence type="predicted"/>
<dbReference type="Pfam" id="PF17803">
    <property type="entry name" value="Cadherin_4"/>
    <property type="match status" value="1"/>
</dbReference>
<evidence type="ECO:0000256" key="1">
    <source>
        <dbReference type="ARBA" id="ARBA00004613"/>
    </source>
</evidence>
<dbReference type="PROSITE" id="PS00330">
    <property type="entry name" value="HEMOLYSIN_CALCIUM"/>
    <property type="match status" value="5"/>
</dbReference>
<dbReference type="Pfam" id="PF00353">
    <property type="entry name" value="HemolysinCabind"/>
    <property type="match status" value="12"/>
</dbReference>
<dbReference type="EMBL" id="QGNA01000002">
    <property type="protein sequence ID" value="PWS37078.1"/>
    <property type="molecule type" value="Genomic_DNA"/>
</dbReference>
<comment type="caution">
    <text evidence="5">The sequence shown here is derived from an EMBL/GenBank/DDBJ whole genome shotgun (WGS) entry which is preliminary data.</text>
</comment>
<dbReference type="InterPro" id="IPR050557">
    <property type="entry name" value="RTX_toxin/Mannuronan_C5-epim"/>
</dbReference>
<dbReference type="GO" id="GO:0005576">
    <property type="term" value="C:extracellular region"/>
    <property type="evidence" value="ECO:0007669"/>
    <property type="project" value="UniProtKB-SubCell"/>
</dbReference>
<gene>
    <name evidence="5" type="ORF">DFH01_09380</name>
</gene>
<dbReference type="InterPro" id="IPR040853">
    <property type="entry name" value="RapA2_cadherin-like"/>
</dbReference>
<feature type="compositionally biased region" description="Acidic residues" evidence="3">
    <location>
        <begin position="1341"/>
        <end position="1352"/>
    </location>
</feature>
<dbReference type="Gene3D" id="2.160.20.160">
    <property type="match status" value="1"/>
</dbReference>
<keyword evidence="6" id="KW-1185">Reference proteome</keyword>
<feature type="region of interest" description="Disordered" evidence="3">
    <location>
        <begin position="1328"/>
        <end position="1394"/>
    </location>
</feature>
<dbReference type="InterPro" id="IPR011049">
    <property type="entry name" value="Serralysin-like_metalloprot_C"/>
</dbReference>
<feature type="domain" description="RapA2 cadherin-like" evidence="4">
    <location>
        <begin position="1175"/>
        <end position="1238"/>
    </location>
</feature>
<sequence length="1985" mass="200867">MIIGNAGMGEGRAPGLLDGGEGEDWLELVADGPRLPTVVDLSLGTVSDGDDVLTQLTGFENLRSALSTPTRLIGDAKGNRLEVAPSAADTLDGGGFNDFPVMPIGAATLQGRDGNDTLAGGSGDDLLIGGHGADSMDGGAGVDGVSYADAPTSVFVDLDAGGIGRGYRGEAQGDVLTGIERVFGTSYDDILIGSAARETLLGRDGNDRLAAQGGGDLLFGGNGDDLLARAVLDDTQTANVTGAGTFVGGDGFDMVAFDVNNRIINGTVSGTGRYKTITEGFLGSDVVGTTNRALTFGYVVADTPYLSVRLGEGNASGFATLIAPELRSQILLTSVSGSGRFDYTHTGFAGFETGWNDGYARVAERYSGYTRDAIIGVSLPLDRGVKTVAQYLDDNNGSDDIRNWSYSGSVVSVGTVTALRSAPDILSVDELQSVEGIIGTQNADLVFGNAGDNALFGNGGDDYIEGGAGDDRLGFGEGERLSNSFSFPQAPSFRGGGFLGPTGVASLLSQLRGLDPDASTTSASPRVNVGQVKVGGSSSVTDFGSFLWGGTGSDTLDLRFDRGLSFYPSVAPTARAVVDLDAAPTNTTISTVTGQRVVYGEAAWLNFEWGVIEKATLFGIENVVGGAADDTLLGDARDNVFEGMGGADSMDGRGGRDTISYANAPGGVTLNLVAAGSGVVLDNRSLGLPAGNHAAGDQGVNAERFLGSAHADTALLDLSLAPIVAEPTIALEIDVFDLREGGAGRRVEFDYPARFLQAALPPDGPGPELDLGAGDDALTVLGIGRAAIRLGSGNDTVQLTGMGQTLRLGDGEDTVHVGQTADGSYEFLPVDLRTTVIDGAENTGVDTVVFEGEGLVQLILTPDGARVLRLGDLMFSPPTVTPQQIIDFNGVSGIYAPQDDAPIDLGAISPMRDVIARADAASAIFELIGIERVIIGGEVIRLDSVDPAVDADRTLTILEDARDPFALGAKAPAAEVAAGALFRVVALPDGAMLLRPDDTPLAIGDTFAAADLAALKVVPGQAYGAAPDSLTFALVDAPAGTPDRIVTLPPAPPVAGVSLGIAAPSDPLGHALTITVTEMPAQGAVFFRVPDPAFAGSSMAVLTEQPVRLGDTLTPDQLAGLFYRAPKDGSGDMGGFSYVAQTGLGFRQLAATPGTESAESGVDPATRDGSASQRIAISVTAQNDAPDIATLLYPLSPGGTLEGGLLARDAEGDAFTFSLLRGPALGTLTFLPDGSFTYVQDAAVDFGGSPFLEDSFVVQAGETGSGLLSPEAMQVLRIVNPADWGVIAFDTSRRDVFFDEEGDPIPLGGLGTDDEVIGHPGPDQLFGFGGNDTLRGQQGDDTLDSGDADDSLFGDAGADSLSGGAGANRLTGGPGADSLLGGPGRDTLAGGLNDDHMEGAAGDDLYVVLEPGDTVVEQPGEGNDTVLATISYALPAHVEGLILSGGRNGAGNALDNRLTGDALDHRLDGLEGADTLDGGGDADTLLGGAGDDTYLHAPGALMLEALDGGIDTVRSRVSLSLGSRFENLVLLGAESLDGTGNALDNLIIGNAAGNELSGLGGADTLIGSGGADLLIGGTGPDRMEGNSGADAYVVDDDGDLVIEGPDMGLDTVLSLIDFVLPEHVEALTLGGSAALQGTGNAAANRLSGNAAGNLLRGLDGNDRLNGGRGADTMEGGDGRDLFVVDDPGDRVVEKPGEGVDYVQAFIDFTLPDSVEMLILAGAAPGGTGNALANFIQGNAVANLLAGEAGDDTLDGDIGADTMEGGAGNDLFRVDQAGDVVVEQPGEGLDTVQAQVSHALAENVENLVLLAAAGTSDGTGNALANRMVGNGTANALVGEGGEDSLFGLGGADTLLGGDGADRILGGSGDDLLAGGAAEDTLLGEGGQDVFRFDAVGGGVDLILDFAPGQDSIRLVSTGFGGILPLGTLAPERLALGAADAAVPQLVYDPTTGRLGWDADGTGPDAASIFAILANQAALTAADIVIA</sequence>
<dbReference type="SUPFAM" id="SSF51120">
    <property type="entry name" value="beta-Roll"/>
    <property type="match status" value="8"/>
</dbReference>
<comment type="subcellular location">
    <subcellularLocation>
        <location evidence="1">Secreted</location>
    </subcellularLocation>
</comment>
<keyword evidence="2" id="KW-0964">Secreted</keyword>
<dbReference type="PRINTS" id="PR00313">
    <property type="entry name" value="CABNDNGRPT"/>
</dbReference>
<protein>
    <recommendedName>
        <fullName evidence="4">RapA2 cadherin-like domain-containing protein</fullName>
    </recommendedName>
</protein>
<evidence type="ECO:0000256" key="2">
    <source>
        <dbReference type="ARBA" id="ARBA00022525"/>
    </source>
</evidence>
<accession>A0A317FHG7</accession>
<evidence type="ECO:0000313" key="5">
    <source>
        <dbReference type="EMBL" id="PWS37078.1"/>
    </source>
</evidence>
<reference evidence="6" key="1">
    <citation type="submission" date="2018-05" db="EMBL/GenBank/DDBJ databases">
        <authorList>
            <person name="Du Z."/>
            <person name="Wang X."/>
        </authorList>
    </citation>
    <scope>NUCLEOTIDE SEQUENCE [LARGE SCALE GENOMIC DNA]</scope>
    <source>
        <strain evidence="6">CQN31</strain>
    </source>
</reference>
<dbReference type="Gene3D" id="2.150.10.10">
    <property type="entry name" value="Serralysin-like metalloprotease, C-terminal"/>
    <property type="match status" value="9"/>
</dbReference>
<dbReference type="PANTHER" id="PTHR38340">
    <property type="entry name" value="S-LAYER PROTEIN"/>
    <property type="match status" value="1"/>
</dbReference>
<dbReference type="PANTHER" id="PTHR38340:SF1">
    <property type="entry name" value="S-LAYER PROTEIN"/>
    <property type="match status" value="1"/>
</dbReference>
<dbReference type="InterPro" id="IPR018511">
    <property type="entry name" value="Hemolysin-typ_Ca-bd_CS"/>
</dbReference>
<dbReference type="GO" id="GO:0005509">
    <property type="term" value="F:calcium ion binding"/>
    <property type="evidence" value="ECO:0007669"/>
    <property type="project" value="InterPro"/>
</dbReference>
<organism evidence="5 6">
    <name type="scientific">Falsiroseomonas bella</name>
    <dbReference type="NCBI Taxonomy" id="2184016"/>
    <lineage>
        <taxon>Bacteria</taxon>
        <taxon>Pseudomonadati</taxon>
        <taxon>Pseudomonadota</taxon>
        <taxon>Alphaproteobacteria</taxon>
        <taxon>Acetobacterales</taxon>
        <taxon>Roseomonadaceae</taxon>
        <taxon>Falsiroseomonas</taxon>
    </lineage>
</organism>
<dbReference type="InterPro" id="IPR001343">
    <property type="entry name" value="Hemolysn_Ca-bd"/>
</dbReference>
<name>A0A317FHG7_9PROT</name>
<dbReference type="Proteomes" id="UP000245765">
    <property type="component" value="Unassembled WGS sequence"/>
</dbReference>